<feature type="domain" description="Pectinesterase inhibitor" evidence="2">
    <location>
        <begin position="45"/>
        <end position="99"/>
    </location>
</feature>
<organism evidence="3 4">
    <name type="scientific">Abeliophyllum distichum</name>
    <dbReference type="NCBI Taxonomy" id="126358"/>
    <lineage>
        <taxon>Eukaryota</taxon>
        <taxon>Viridiplantae</taxon>
        <taxon>Streptophyta</taxon>
        <taxon>Embryophyta</taxon>
        <taxon>Tracheophyta</taxon>
        <taxon>Spermatophyta</taxon>
        <taxon>Magnoliopsida</taxon>
        <taxon>eudicotyledons</taxon>
        <taxon>Gunneridae</taxon>
        <taxon>Pentapetalae</taxon>
        <taxon>asterids</taxon>
        <taxon>lamiids</taxon>
        <taxon>Lamiales</taxon>
        <taxon>Oleaceae</taxon>
        <taxon>Forsythieae</taxon>
        <taxon>Abeliophyllum</taxon>
    </lineage>
</organism>
<dbReference type="AlphaFoldDB" id="A0ABD1RE81"/>
<gene>
    <name evidence="3" type="ORF">Adt_31429</name>
</gene>
<accession>A0ABD1RE81</accession>
<reference evidence="4" key="1">
    <citation type="submission" date="2024-07" db="EMBL/GenBank/DDBJ databases">
        <title>Two chromosome-level genome assemblies of Korean endemic species Abeliophyllum distichum and Forsythia ovata (Oleaceae).</title>
        <authorList>
            <person name="Jang H."/>
        </authorList>
    </citation>
    <scope>NUCLEOTIDE SEQUENCE [LARGE SCALE GENOMIC DNA]</scope>
</reference>
<keyword evidence="4" id="KW-1185">Reference proteome</keyword>
<evidence type="ECO:0000313" key="4">
    <source>
        <dbReference type="Proteomes" id="UP001604336"/>
    </source>
</evidence>
<evidence type="ECO:0000256" key="1">
    <source>
        <dbReference type="SAM" id="Phobius"/>
    </source>
</evidence>
<comment type="caution">
    <text evidence="3">The sequence shown here is derived from an EMBL/GenBank/DDBJ whole genome shotgun (WGS) entry which is preliminary data.</text>
</comment>
<dbReference type="SUPFAM" id="SSF101148">
    <property type="entry name" value="Plant invertase/pectin methylesterase inhibitor"/>
    <property type="match status" value="1"/>
</dbReference>
<dbReference type="Proteomes" id="UP001604336">
    <property type="component" value="Unassembled WGS sequence"/>
</dbReference>
<dbReference type="Gene3D" id="1.20.140.40">
    <property type="entry name" value="Invertase/pectin methylesterase inhibitor family protein"/>
    <property type="match status" value="1"/>
</dbReference>
<dbReference type="EMBL" id="JBFOLK010000009">
    <property type="protein sequence ID" value="KAL2486673.1"/>
    <property type="molecule type" value="Genomic_DNA"/>
</dbReference>
<sequence length="105" mass="11101">MVGKVAVSVVSLILVVGVVIGVVAVVHRNDSSDNDQHNMSSSMKAVTTICAPTSYKDACVRSLESVANNQTATPKDYVMAAIQATLDEVKKSFEVTSKTVVNKDS</sequence>
<dbReference type="Pfam" id="PF04043">
    <property type="entry name" value="PMEI"/>
    <property type="match status" value="1"/>
</dbReference>
<evidence type="ECO:0000313" key="3">
    <source>
        <dbReference type="EMBL" id="KAL2486673.1"/>
    </source>
</evidence>
<feature type="transmembrane region" description="Helical" evidence="1">
    <location>
        <begin position="6"/>
        <end position="26"/>
    </location>
</feature>
<dbReference type="InterPro" id="IPR006501">
    <property type="entry name" value="Pectinesterase_inhib_dom"/>
</dbReference>
<proteinExistence type="predicted"/>
<keyword evidence="1" id="KW-0472">Membrane</keyword>
<dbReference type="InterPro" id="IPR035513">
    <property type="entry name" value="Invertase/methylesterase_inhib"/>
</dbReference>
<name>A0ABD1RE81_9LAMI</name>
<keyword evidence="1" id="KW-0812">Transmembrane</keyword>
<evidence type="ECO:0000259" key="2">
    <source>
        <dbReference type="Pfam" id="PF04043"/>
    </source>
</evidence>
<keyword evidence="1" id="KW-1133">Transmembrane helix</keyword>
<protein>
    <submittedName>
        <fullName evidence="3">Pectinesterase 4</fullName>
    </submittedName>
</protein>